<gene>
    <name evidence="15" type="primary">pheT</name>
    <name evidence="16" type="ORF">CCR94_23550</name>
</gene>
<evidence type="ECO:0000256" key="3">
    <source>
        <dbReference type="ARBA" id="ARBA00011209"/>
    </source>
</evidence>
<dbReference type="FunFam" id="2.40.50.140:FF:000045">
    <property type="entry name" value="Phenylalanine--tRNA ligase beta subunit"/>
    <property type="match status" value="1"/>
</dbReference>
<protein>
    <recommendedName>
        <fullName evidence="15">Phenylalanine--tRNA ligase beta subunit</fullName>
        <ecNumber evidence="15">6.1.1.20</ecNumber>
    </recommendedName>
    <alternativeName>
        <fullName evidence="15">Phenylalanyl-tRNA synthetase beta subunit</fullName>
        <shortName evidence="15">PheRS</shortName>
    </alternativeName>
</protein>
<dbReference type="InterPro" id="IPR009061">
    <property type="entry name" value="DNA-bd_dom_put_sf"/>
</dbReference>
<dbReference type="EMBL" id="NHSJ01000138">
    <property type="protein sequence ID" value="PPQ26004.1"/>
    <property type="molecule type" value="Genomic_DNA"/>
</dbReference>
<dbReference type="InterPro" id="IPR045864">
    <property type="entry name" value="aa-tRNA-synth_II/BPL/LPL"/>
</dbReference>
<feature type="binding site" evidence="15">
    <location>
        <position position="469"/>
    </location>
    <ligand>
        <name>Mg(2+)</name>
        <dbReference type="ChEBI" id="CHEBI:18420"/>
        <note>shared with alpha subunit</note>
    </ligand>
</feature>
<dbReference type="PANTHER" id="PTHR10947:SF0">
    <property type="entry name" value="PHENYLALANINE--TRNA LIGASE BETA SUBUNIT"/>
    <property type="match status" value="1"/>
</dbReference>
<comment type="subcellular location">
    <subcellularLocation>
        <location evidence="1 15">Cytoplasm</location>
    </subcellularLocation>
</comment>
<evidence type="ECO:0000256" key="7">
    <source>
        <dbReference type="ARBA" id="ARBA00022723"/>
    </source>
</evidence>
<keyword evidence="10 15" id="KW-0460">Magnesium</keyword>
<dbReference type="SMART" id="SM00896">
    <property type="entry name" value="FDX-ACB"/>
    <property type="match status" value="1"/>
</dbReference>
<dbReference type="NCBIfam" id="TIGR00472">
    <property type="entry name" value="pheT_bact"/>
    <property type="match status" value="1"/>
</dbReference>
<evidence type="ECO:0000256" key="15">
    <source>
        <dbReference type="HAMAP-Rule" id="MF_00283"/>
    </source>
</evidence>
<sequence length="809" mass="84749">MKFTLSWLKTHLDTEASLTEIADTLTRIGLEVEGLEDPAETLGGFRIARIVTAEPHPNADRLRVCQVDVGAAQTVQVVCGAPNARAGLKTVFAPPGTYIPAKDFTIAKGVIRGVESGGMMCSPEELGLDGDSSGIFELPEDAPVGASYAAYAGLDDPLIDINLTPNRSDAASVYGIARDLAAAGLGLLKGEAPAPVAGAFPCPVTPKLDFAAEDAKLAPLFALRLVRGVKNGPSPDWLRARLKSIGLRPINALVDITNFMTFDRGRPLHVFDAAKVAGGLAIRRARAGESLVALDGKTYALDENIVVIADDTGVQSLAGVMGGESTGCDETTTDVLIESALWDPANIAQTGRKLGIVSDARYRFERGVDPEFTVPGLELATRLALDLCGGEASEIAVAGALPAPAEAIDFPFAEVRRLTGVSLDPSDMAAKLEELGFALAAQPGNAGHIQVRAPSWRPDIEGKADLVEEIIRLAGLDRVTPTPLERDGAVAGPVLTLLQRRVRGSRRALAARGLVEAVTWSFISKPQAELFGGGAPELALANPIAADLSDMRPSLIPGLIAAAKANAARGLGDIALFEVGQIFKTDAENGQFIAASGLRRGTAKPAGAGRHWDGKAGPVDVFDVKADLFALLSALGVSAQAVQLVPGGPAFLHPGRSATLQFGPKNILGWFGELHPRALETLDATGPLVAFEILLDALPAPKAKPTRAKPKLDLSDFQPLERDFAFIVDHDVKAADLIKAAQGADRHMIVNVGVFDLYEGPGVPSGKKSVALNVTLQPREKTLTDLEIEALSGKIVAEVAKKTGGALRG</sequence>
<evidence type="ECO:0000256" key="1">
    <source>
        <dbReference type="ARBA" id="ARBA00004496"/>
    </source>
</evidence>
<dbReference type="GO" id="GO:0006432">
    <property type="term" value="P:phenylalanyl-tRNA aminoacylation"/>
    <property type="evidence" value="ECO:0007669"/>
    <property type="project" value="UniProtKB-UniRule"/>
</dbReference>
<evidence type="ECO:0000256" key="12">
    <source>
        <dbReference type="ARBA" id="ARBA00022917"/>
    </source>
</evidence>
<dbReference type="InterPro" id="IPR036690">
    <property type="entry name" value="Fdx_antiC-bd_sf"/>
</dbReference>
<dbReference type="Gene3D" id="3.50.40.10">
    <property type="entry name" value="Phenylalanyl-trna Synthetase, Chain B, domain 3"/>
    <property type="match status" value="1"/>
</dbReference>
<dbReference type="Pfam" id="PF03484">
    <property type="entry name" value="B5"/>
    <property type="match status" value="1"/>
</dbReference>
<dbReference type="InterPro" id="IPR020825">
    <property type="entry name" value="Phe-tRNA_synthase-like_B3/B4"/>
</dbReference>
<comment type="caution">
    <text evidence="16">The sequence shown here is derived from an EMBL/GenBank/DDBJ whole genome shotgun (WGS) entry which is preliminary data.</text>
</comment>
<comment type="subunit">
    <text evidence="3 15">Tetramer of two alpha and two beta subunits.</text>
</comment>
<dbReference type="PANTHER" id="PTHR10947">
    <property type="entry name" value="PHENYLALANYL-TRNA SYNTHETASE BETA CHAIN AND LEUCINE-RICH REPEAT-CONTAINING PROTEIN 47"/>
    <property type="match status" value="1"/>
</dbReference>
<accession>A0A2S6MUG6</accession>
<dbReference type="SUPFAM" id="SSF50249">
    <property type="entry name" value="Nucleic acid-binding proteins"/>
    <property type="match status" value="1"/>
</dbReference>
<dbReference type="InterPro" id="IPR005146">
    <property type="entry name" value="B3/B4_tRNA-bd"/>
</dbReference>
<reference evidence="16 17" key="1">
    <citation type="journal article" date="2018" name="Arch. Microbiol.">
        <title>New insights into the metabolic potential of the phototrophic purple bacterium Rhodopila globiformis DSM 161(T) from its draft genome sequence and evidence for a vanadium-dependent nitrogenase.</title>
        <authorList>
            <person name="Imhoff J.F."/>
            <person name="Rahn T."/>
            <person name="Kunzel S."/>
            <person name="Neulinger S.C."/>
        </authorList>
    </citation>
    <scope>NUCLEOTIDE SEQUENCE [LARGE SCALE GENOMIC DNA]</scope>
    <source>
        <strain evidence="16 17">DSM 16996</strain>
    </source>
</reference>
<dbReference type="Gene3D" id="2.40.50.140">
    <property type="entry name" value="Nucleic acid-binding proteins"/>
    <property type="match status" value="1"/>
</dbReference>
<evidence type="ECO:0000256" key="6">
    <source>
        <dbReference type="ARBA" id="ARBA00022598"/>
    </source>
</evidence>
<keyword evidence="17" id="KW-1185">Reference proteome</keyword>
<evidence type="ECO:0000256" key="11">
    <source>
        <dbReference type="ARBA" id="ARBA00022884"/>
    </source>
</evidence>
<dbReference type="HAMAP" id="MF_00283">
    <property type="entry name" value="Phe_tRNA_synth_beta1"/>
    <property type="match status" value="1"/>
</dbReference>
<dbReference type="RefSeq" id="WP_104510722.1">
    <property type="nucleotide sequence ID" value="NZ_JACIGC010000002.1"/>
</dbReference>
<dbReference type="Gene3D" id="3.30.930.10">
    <property type="entry name" value="Bira Bifunctional Protein, Domain 2"/>
    <property type="match status" value="1"/>
</dbReference>
<dbReference type="PROSITE" id="PS51447">
    <property type="entry name" value="FDX_ACB"/>
    <property type="match status" value="1"/>
</dbReference>
<evidence type="ECO:0000313" key="16">
    <source>
        <dbReference type="EMBL" id="PPQ26004.1"/>
    </source>
</evidence>
<dbReference type="InterPro" id="IPR005121">
    <property type="entry name" value="Fdx_antiC-bd"/>
</dbReference>
<evidence type="ECO:0000256" key="9">
    <source>
        <dbReference type="ARBA" id="ARBA00022840"/>
    </source>
</evidence>
<dbReference type="OrthoDB" id="9805455at2"/>
<evidence type="ECO:0000256" key="14">
    <source>
        <dbReference type="ARBA" id="ARBA00049255"/>
    </source>
</evidence>
<dbReference type="CDD" id="cd02796">
    <property type="entry name" value="tRNA_bind_bactPheRS"/>
    <property type="match status" value="1"/>
</dbReference>
<dbReference type="GO" id="GO:0005524">
    <property type="term" value="F:ATP binding"/>
    <property type="evidence" value="ECO:0007669"/>
    <property type="project" value="UniProtKB-UniRule"/>
</dbReference>
<keyword evidence="12 15" id="KW-0648">Protein biosynthesis</keyword>
<comment type="catalytic activity">
    <reaction evidence="14 15">
        <text>tRNA(Phe) + L-phenylalanine + ATP = L-phenylalanyl-tRNA(Phe) + AMP + diphosphate + H(+)</text>
        <dbReference type="Rhea" id="RHEA:19413"/>
        <dbReference type="Rhea" id="RHEA-COMP:9668"/>
        <dbReference type="Rhea" id="RHEA-COMP:9699"/>
        <dbReference type="ChEBI" id="CHEBI:15378"/>
        <dbReference type="ChEBI" id="CHEBI:30616"/>
        <dbReference type="ChEBI" id="CHEBI:33019"/>
        <dbReference type="ChEBI" id="CHEBI:58095"/>
        <dbReference type="ChEBI" id="CHEBI:78442"/>
        <dbReference type="ChEBI" id="CHEBI:78531"/>
        <dbReference type="ChEBI" id="CHEBI:456215"/>
        <dbReference type="EC" id="6.1.1.20"/>
    </reaction>
</comment>
<dbReference type="SMART" id="SM00874">
    <property type="entry name" value="B5"/>
    <property type="match status" value="1"/>
</dbReference>
<dbReference type="InterPro" id="IPR012340">
    <property type="entry name" value="NA-bd_OB-fold"/>
</dbReference>
<keyword evidence="4 15" id="KW-0963">Cytoplasm</keyword>
<dbReference type="Gene3D" id="3.30.70.380">
    <property type="entry name" value="Ferrodoxin-fold anticodon-binding domain"/>
    <property type="match status" value="1"/>
</dbReference>
<keyword evidence="8 15" id="KW-0547">Nucleotide-binding</keyword>
<dbReference type="GO" id="GO:0009328">
    <property type="term" value="C:phenylalanine-tRNA ligase complex"/>
    <property type="evidence" value="ECO:0007669"/>
    <property type="project" value="TreeGrafter"/>
</dbReference>
<evidence type="ECO:0000313" key="17">
    <source>
        <dbReference type="Proteomes" id="UP000239089"/>
    </source>
</evidence>
<dbReference type="GO" id="GO:0000049">
    <property type="term" value="F:tRNA binding"/>
    <property type="evidence" value="ECO:0007669"/>
    <property type="project" value="UniProtKB-UniRule"/>
</dbReference>
<dbReference type="PROSITE" id="PS50886">
    <property type="entry name" value="TRBD"/>
    <property type="match status" value="1"/>
</dbReference>
<evidence type="ECO:0000256" key="10">
    <source>
        <dbReference type="ARBA" id="ARBA00022842"/>
    </source>
</evidence>
<dbReference type="SUPFAM" id="SSF56037">
    <property type="entry name" value="PheT/TilS domain"/>
    <property type="match status" value="1"/>
</dbReference>
<dbReference type="Pfam" id="PF01588">
    <property type="entry name" value="tRNA_bind"/>
    <property type="match status" value="1"/>
</dbReference>
<organism evidence="16 17">
    <name type="scientific">Rhodoblastus sphagnicola</name>
    <dbReference type="NCBI Taxonomy" id="333368"/>
    <lineage>
        <taxon>Bacteria</taxon>
        <taxon>Pseudomonadati</taxon>
        <taxon>Pseudomonadota</taxon>
        <taxon>Alphaproteobacteria</taxon>
        <taxon>Hyphomicrobiales</taxon>
        <taxon>Rhodoblastaceae</taxon>
        <taxon>Rhodoblastus</taxon>
    </lineage>
</organism>
<evidence type="ECO:0000256" key="4">
    <source>
        <dbReference type="ARBA" id="ARBA00022490"/>
    </source>
</evidence>
<comment type="similarity">
    <text evidence="2 15">Belongs to the phenylalanyl-tRNA synthetase beta subunit family. Type 1 subfamily.</text>
</comment>
<dbReference type="InterPro" id="IPR005147">
    <property type="entry name" value="tRNA_synthase_B5-dom"/>
</dbReference>
<evidence type="ECO:0000256" key="13">
    <source>
        <dbReference type="ARBA" id="ARBA00023146"/>
    </source>
</evidence>
<dbReference type="Pfam" id="PF17759">
    <property type="entry name" value="tRNA_synthFbeta"/>
    <property type="match status" value="1"/>
</dbReference>
<proteinExistence type="inferred from homology"/>
<dbReference type="InterPro" id="IPR033714">
    <property type="entry name" value="tRNA_bind_bactPheRS"/>
</dbReference>
<dbReference type="EC" id="6.1.1.20" evidence="15"/>
<feature type="binding site" evidence="15">
    <location>
        <position position="468"/>
    </location>
    <ligand>
        <name>Mg(2+)</name>
        <dbReference type="ChEBI" id="CHEBI:18420"/>
        <note>shared with alpha subunit</note>
    </ligand>
</feature>
<dbReference type="InterPro" id="IPR004532">
    <property type="entry name" value="Phe-tRNA-ligase_IIc_bsu_bact"/>
</dbReference>
<keyword evidence="9 15" id="KW-0067">ATP-binding</keyword>
<evidence type="ECO:0000256" key="2">
    <source>
        <dbReference type="ARBA" id="ARBA00008653"/>
    </source>
</evidence>
<dbReference type="AlphaFoldDB" id="A0A2S6MUG6"/>
<keyword evidence="6 15" id="KW-0436">Ligase</keyword>
<dbReference type="SUPFAM" id="SSF54991">
    <property type="entry name" value="Anticodon-binding domain of PheRS"/>
    <property type="match status" value="1"/>
</dbReference>
<evidence type="ECO:0000256" key="8">
    <source>
        <dbReference type="ARBA" id="ARBA00022741"/>
    </source>
</evidence>
<evidence type="ECO:0000256" key="5">
    <source>
        <dbReference type="ARBA" id="ARBA00022555"/>
    </source>
</evidence>
<dbReference type="Pfam" id="PF03147">
    <property type="entry name" value="FDX-ACB"/>
    <property type="match status" value="1"/>
</dbReference>
<dbReference type="Gene3D" id="3.30.56.10">
    <property type="match status" value="2"/>
</dbReference>
<keyword evidence="13 15" id="KW-0030">Aminoacyl-tRNA synthetase</keyword>
<dbReference type="CDD" id="cd00769">
    <property type="entry name" value="PheRS_beta_core"/>
    <property type="match status" value="1"/>
</dbReference>
<comment type="cofactor">
    <cofactor evidence="15">
        <name>Mg(2+)</name>
        <dbReference type="ChEBI" id="CHEBI:18420"/>
    </cofactor>
    <text evidence="15">Binds 2 magnesium ions per tetramer.</text>
</comment>
<dbReference type="PROSITE" id="PS51483">
    <property type="entry name" value="B5"/>
    <property type="match status" value="1"/>
</dbReference>
<dbReference type="SMART" id="SM00873">
    <property type="entry name" value="B3_4"/>
    <property type="match status" value="1"/>
</dbReference>
<dbReference type="GO" id="GO:0000287">
    <property type="term" value="F:magnesium ion binding"/>
    <property type="evidence" value="ECO:0007669"/>
    <property type="project" value="UniProtKB-UniRule"/>
</dbReference>
<name>A0A2S6MUG6_9HYPH</name>
<keyword evidence="5" id="KW-0820">tRNA-binding</keyword>
<dbReference type="Pfam" id="PF03483">
    <property type="entry name" value="B3_4"/>
    <property type="match status" value="1"/>
</dbReference>
<dbReference type="NCBIfam" id="NF045760">
    <property type="entry name" value="YtpR"/>
    <property type="match status" value="1"/>
</dbReference>
<dbReference type="SUPFAM" id="SSF55681">
    <property type="entry name" value="Class II aaRS and biotin synthetases"/>
    <property type="match status" value="1"/>
</dbReference>
<keyword evidence="7 15" id="KW-0479">Metal-binding</keyword>
<dbReference type="InterPro" id="IPR041616">
    <property type="entry name" value="PheRS_beta_core"/>
</dbReference>
<keyword evidence="11" id="KW-0694">RNA-binding</keyword>
<dbReference type="InterPro" id="IPR002547">
    <property type="entry name" value="tRNA-bd_dom"/>
</dbReference>
<dbReference type="InterPro" id="IPR045060">
    <property type="entry name" value="Phe-tRNA-ligase_IIc_bsu"/>
</dbReference>
<dbReference type="GO" id="GO:0004826">
    <property type="term" value="F:phenylalanine-tRNA ligase activity"/>
    <property type="evidence" value="ECO:0007669"/>
    <property type="project" value="UniProtKB-UniRule"/>
</dbReference>
<dbReference type="SUPFAM" id="SSF46955">
    <property type="entry name" value="Putative DNA-binding domain"/>
    <property type="match status" value="1"/>
</dbReference>
<dbReference type="Proteomes" id="UP000239089">
    <property type="component" value="Unassembled WGS sequence"/>
</dbReference>
<feature type="binding site" evidence="15">
    <location>
        <position position="459"/>
    </location>
    <ligand>
        <name>Mg(2+)</name>
        <dbReference type="ChEBI" id="CHEBI:18420"/>
        <note>shared with alpha subunit</note>
    </ligand>
</feature>
<feature type="binding site" evidence="15">
    <location>
        <position position="465"/>
    </location>
    <ligand>
        <name>Mg(2+)</name>
        <dbReference type="ChEBI" id="CHEBI:18420"/>
        <note>shared with alpha subunit</note>
    </ligand>
</feature>